<dbReference type="InterPro" id="IPR050354">
    <property type="entry name" value="F-box/kelch-repeat_ARATH"/>
</dbReference>
<dbReference type="InterPro" id="IPR057499">
    <property type="entry name" value="Kelch_FKB95"/>
</dbReference>
<evidence type="ECO:0000313" key="3">
    <source>
        <dbReference type="Proteomes" id="UP000467841"/>
    </source>
</evidence>
<dbReference type="Gene3D" id="2.120.10.80">
    <property type="entry name" value="Kelch-type beta propeller"/>
    <property type="match status" value="1"/>
</dbReference>
<dbReference type="PANTHER" id="PTHR24414:SF184">
    <property type="entry name" value="GALACTOSE OXIDASE_KELCH REPEAT SUPERFAMILY PROTEIN"/>
    <property type="match status" value="1"/>
</dbReference>
<dbReference type="AlphaFoldDB" id="A0A6D2HAX5"/>
<reference evidence="2" key="1">
    <citation type="submission" date="2020-01" db="EMBL/GenBank/DDBJ databases">
        <authorList>
            <person name="Mishra B."/>
        </authorList>
    </citation>
    <scope>NUCLEOTIDE SEQUENCE [LARGE SCALE GENOMIC DNA]</scope>
</reference>
<evidence type="ECO:0000313" key="2">
    <source>
        <dbReference type="EMBL" id="CAA7012919.1"/>
    </source>
</evidence>
<evidence type="ECO:0000259" key="1">
    <source>
        <dbReference type="Pfam" id="PF25210"/>
    </source>
</evidence>
<feature type="domain" description="FKB95-like N-terminal Kelch" evidence="1">
    <location>
        <begin position="1"/>
        <end position="203"/>
    </location>
</feature>
<dbReference type="EMBL" id="CACVBM020000011">
    <property type="protein sequence ID" value="CAA7012919.1"/>
    <property type="molecule type" value="Genomic_DNA"/>
</dbReference>
<keyword evidence="3" id="KW-1185">Reference proteome</keyword>
<protein>
    <recommendedName>
        <fullName evidence="1">FKB95-like N-terminal Kelch domain-containing protein</fullName>
    </recommendedName>
</protein>
<comment type="caution">
    <text evidence="2">The sequence shown here is derived from an EMBL/GenBank/DDBJ whole genome shotgun (WGS) entry which is preliminary data.</text>
</comment>
<dbReference type="SUPFAM" id="SSF117281">
    <property type="entry name" value="Kelch motif"/>
    <property type="match status" value="1"/>
</dbReference>
<gene>
    <name evidence="2" type="ORF">MERR_LOCUS153</name>
</gene>
<accession>A0A6D2HAX5</accession>
<dbReference type="Proteomes" id="UP000467841">
    <property type="component" value="Unassembled WGS sequence"/>
</dbReference>
<organism evidence="2 3">
    <name type="scientific">Microthlaspi erraticum</name>
    <dbReference type="NCBI Taxonomy" id="1685480"/>
    <lineage>
        <taxon>Eukaryota</taxon>
        <taxon>Viridiplantae</taxon>
        <taxon>Streptophyta</taxon>
        <taxon>Embryophyta</taxon>
        <taxon>Tracheophyta</taxon>
        <taxon>Spermatophyta</taxon>
        <taxon>Magnoliopsida</taxon>
        <taxon>eudicotyledons</taxon>
        <taxon>Gunneridae</taxon>
        <taxon>Pentapetalae</taxon>
        <taxon>rosids</taxon>
        <taxon>malvids</taxon>
        <taxon>Brassicales</taxon>
        <taxon>Brassicaceae</taxon>
        <taxon>Coluteocarpeae</taxon>
        <taxon>Microthlaspi</taxon>
    </lineage>
</organism>
<dbReference type="PANTHER" id="PTHR24414">
    <property type="entry name" value="F-BOX/KELCH-REPEAT PROTEIN SKIP4"/>
    <property type="match status" value="1"/>
</dbReference>
<name>A0A6D2HAX5_9BRAS</name>
<dbReference type="InterPro" id="IPR015915">
    <property type="entry name" value="Kelch-typ_b-propeller"/>
</dbReference>
<dbReference type="OrthoDB" id="1099573at2759"/>
<sequence length="219" mass="24598">MHEELTSFSASVVDRKIYVAGRHGDFLKNSLDSFAVFDTATQIWDSMPNTCSKTKDSGLQSRSACFDGKFHVDTEQGVVAYNSKESRWDLTVPSLDSVLFPNSRSDSYCEIENVVYVFCGGVVTWYDAKVEATWGFLKGLIGLPKFPPGCSCRLVDYGGHMVVLWDEILPSSGDKMIWCAEIALERRENCEMFGKIEWFDHVLTVPIQYNFVSVLVATV</sequence>
<dbReference type="Pfam" id="PF25210">
    <property type="entry name" value="Kelch_FKB95"/>
    <property type="match status" value="1"/>
</dbReference>
<proteinExistence type="predicted"/>